<dbReference type="SUPFAM" id="SSF49363">
    <property type="entry name" value="Purple acid phosphatase, N-terminal domain"/>
    <property type="match status" value="1"/>
</dbReference>
<reference evidence="12" key="1">
    <citation type="journal article" date="2020" name="Microb. Ecol.">
        <title>The Under-explored Extracellular Proteome of Aero-Terrestrial Microalgae Provides Clues on Different Mechanisms of Desiccation Tolerance in Non-Model Organisms.</title>
        <authorList>
            <person name="Gonzalez-Hourcade M."/>
            <person name="Del Campo E.M."/>
            <person name="Casano L.M."/>
        </authorList>
    </citation>
    <scope>NUCLEOTIDE SEQUENCE</scope>
    <source>
        <strain evidence="12">TR9</strain>
    </source>
</reference>
<dbReference type="InterPro" id="IPR041792">
    <property type="entry name" value="MPP_PAP"/>
</dbReference>
<feature type="domain" description="Purple acid phosphatase N-terminal" evidence="10">
    <location>
        <begin position="161"/>
        <end position="263"/>
    </location>
</feature>
<dbReference type="Gene3D" id="2.60.40.380">
    <property type="entry name" value="Purple acid phosphatase-like, N-terminal"/>
    <property type="match status" value="1"/>
</dbReference>
<dbReference type="InterPro" id="IPR015914">
    <property type="entry name" value="PAPs_N"/>
</dbReference>
<dbReference type="PANTHER" id="PTHR45778">
    <property type="entry name" value="PURPLE ACID PHOSPHATASE-RELATED"/>
    <property type="match status" value="1"/>
</dbReference>
<name>A0A7L9QEF6_9CHLO</name>
<dbReference type="SUPFAM" id="SSF56300">
    <property type="entry name" value="Metallo-dependent phosphatases"/>
    <property type="match status" value="1"/>
</dbReference>
<accession>A0A7L9QEF6</accession>
<evidence type="ECO:0000256" key="6">
    <source>
        <dbReference type="ARBA" id="ARBA00023180"/>
    </source>
</evidence>
<proteinExistence type="evidence at transcript level"/>
<dbReference type="EC" id="3.1.3.2" evidence="7"/>
<dbReference type="InterPro" id="IPR025733">
    <property type="entry name" value="PAPs_C"/>
</dbReference>
<evidence type="ECO:0000259" key="11">
    <source>
        <dbReference type="Pfam" id="PF17808"/>
    </source>
</evidence>
<evidence type="ECO:0000256" key="1">
    <source>
        <dbReference type="ARBA" id="ARBA00004613"/>
    </source>
</evidence>
<protein>
    <recommendedName>
        <fullName evidence="7">Purple acid phosphatase</fullName>
        <ecNumber evidence="7">3.1.3.2</ecNumber>
    </recommendedName>
</protein>
<dbReference type="CDD" id="cd00839">
    <property type="entry name" value="MPP_PAPs"/>
    <property type="match status" value="1"/>
</dbReference>
<evidence type="ECO:0000259" key="8">
    <source>
        <dbReference type="Pfam" id="PF00149"/>
    </source>
</evidence>
<dbReference type="Gene3D" id="3.60.21.10">
    <property type="match status" value="1"/>
</dbReference>
<evidence type="ECO:0000256" key="5">
    <source>
        <dbReference type="ARBA" id="ARBA00022729"/>
    </source>
</evidence>
<comment type="similarity">
    <text evidence="2 7">Belongs to the metallophosphoesterase superfamily. Purple acid phosphatase family.</text>
</comment>
<comment type="subcellular location">
    <subcellularLocation>
        <location evidence="1">Secreted</location>
    </subcellularLocation>
</comment>
<feature type="domain" description="Purple acid phosphatase Fn3-like" evidence="11">
    <location>
        <begin position="91"/>
        <end position="133"/>
    </location>
</feature>
<dbReference type="Pfam" id="PF17808">
    <property type="entry name" value="fn3_PAP"/>
    <property type="match status" value="1"/>
</dbReference>
<keyword evidence="6" id="KW-0325">Glycoprotein</keyword>
<feature type="signal peptide" evidence="7">
    <location>
        <begin position="1"/>
        <end position="23"/>
    </location>
</feature>
<keyword evidence="5 7" id="KW-0732">Signal</keyword>
<evidence type="ECO:0000256" key="4">
    <source>
        <dbReference type="ARBA" id="ARBA00022525"/>
    </source>
</evidence>
<sequence length="782" mass="84512">MARSAMPYVSLLLALTAMNAAWAAPSLTTSAPIAAPSQAPASAPAASHVSLTVNTTTIMNRTPVQVKISGVNNPTQADAVALYFANGDPDVSRPLKWKWAVESSPNYTTTGSGTLNFNILNQRQDLAFYFFSNLSMTNGFGNKTYVGRSAQNLTLANPNMPLHGHLALTSIPTQMVVEWTTADPTTPVVMYGTSASSLTRTASATTKTYNASSMCGSPANSTGYIDPGMLHTATLSNLSYNTRYYYQYGDMKLGLSAVYSFLTGPPVGPTSTVHFLAMADLGHTTLDSADEYDYDESTDILNYAPEGTPERADDTIQMIIYDNEYQQGASRGTVDAMAADNTQNWTLTLLNGDVSYARGEETMWDVFMDQFEVLATKAPVMLVAGNHERDFPDTGDRYGTGIDSGGECGVPFEQRFQMPYNTSMPYLGDDGVSRNPLWYSFDHGSIHFLGYTTELDFSPGSPQYEFITSDLAAVNRSVTPWVIVNGHRPIYTTSTSSGSLASVIRVADDLREALETVLYTNQVDVTFHGHDHIYERTCPVYKKICQANNADGSAGGPVHVVVGNAGYELSWFANPSPPNYWDKIVVEHGYSRCTANQTTLTCTAISSVTGDEMDSWTQHKPMNWVATGPTNMTAKANQFNNIYNPMGNIGEIFGLPSANYTTVFTPVYEAFLKQNASVIDQLNRNSSMSHVLEKAVNGNFGTGTADTMVDVWGVLQPAYNVLMSVMGMNGVAAAANPIIVPMFQKIEAVAAAYNTSGGLWYESARSSSAGSMASPRTATAGR</sequence>
<organism evidence="12">
    <name type="scientific">Trebouxia lynnae</name>
    <dbReference type="NCBI Taxonomy" id="1825957"/>
    <lineage>
        <taxon>Eukaryota</taxon>
        <taxon>Viridiplantae</taxon>
        <taxon>Chlorophyta</taxon>
        <taxon>core chlorophytes</taxon>
        <taxon>Trebouxiophyceae</taxon>
        <taxon>Trebouxiales</taxon>
        <taxon>Trebouxiaceae</taxon>
        <taxon>Trebouxia</taxon>
    </lineage>
</organism>
<dbReference type="EMBL" id="MT438986">
    <property type="protein sequence ID" value="QOL01233.1"/>
    <property type="molecule type" value="mRNA"/>
</dbReference>
<dbReference type="Pfam" id="PF14008">
    <property type="entry name" value="Metallophos_C"/>
    <property type="match status" value="1"/>
</dbReference>
<feature type="chain" id="PRO_5029944520" description="Purple acid phosphatase" evidence="7">
    <location>
        <begin position="24"/>
        <end position="782"/>
    </location>
</feature>
<evidence type="ECO:0000256" key="2">
    <source>
        <dbReference type="ARBA" id="ARBA00008723"/>
    </source>
</evidence>
<dbReference type="AlphaFoldDB" id="A0A7L9QEF6"/>
<evidence type="ECO:0000313" key="12">
    <source>
        <dbReference type="EMBL" id="QOL01233.1"/>
    </source>
</evidence>
<evidence type="ECO:0000256" key="3">
    <source>
        <dbReference type="ARBA" id="ARBA00011738"/>
    </source>
</evidence>
<feature type="domain" description="Calcineurin-like phosphoesterase" evidence="8">
    <location>
        <begin position="345"/>
        <end position="534"/>
    </location>
</feature>
<dbReference type="GO" id="GO:0003993">
    <property type="term" value="F:acid phosphatase activity"/>
    <property type="evidence" value="ECO:0007669"/>
    <property type="project" value="UniProtKB-EC"/>
</dbReference>
<keyword evidence="4" id="KW-0964">Secreted</keyword>
<evidence type="ECO:0000259" key="9">
    <source>
        <dbReference type="Pfam" id="PF14008"/>
    </source>
</evidence>
<feature type="domain" description="Purple acid phosphatase C-terminal" evidence="9">
    <location>
        <begin position="556"/>
        <end position="614"/>
    </location>
</feature>
<dbReference type="Pfam" id="PF00149">
    <property type="entry name" value="Metallophos"/>
    <property type="match status" value="1"/>
</dbReference>
<dbReference type="InterPro" id="IPR029052">
    <property type="entry name" value="Metallo-depent_PP-like"/>
</dbReference>
<evidence type="ECO:0000259" key="10">
    <source>
        <dbReference type="Pfam" id="PF16656"/>
    </source>
</evidence>
<dbReference type="InterPro" id="IPR040974">
    <property type="entry name" value="Fn3_PAP"/>
</dbReference>
<dbReference type="PANTHER" id="PTHR45778:SF3">
    <property type="entry name" value="PURPLE ACID PHOSPHATASE"/>
    <property type="match status" value="1"/>
</dbReference>
<dbReference type="InterPro" id="IPR008963">
    <property type="entry name" value="Purple_acid_Pase-like_N"/>
</dbReference>
<comment type="subunit">
    <text evidence="3">Homodimer.</text>
</comment>
<evidence type="ECO:0000256" key="7">
    <source>
        <dbReference type="RuleBase" id="RU361203"/>
    </source>
</evidence>
<dbReference type="GO" id="GO:0046872">
    <property type="term" value="F:metal ion binding"/>
    <property type="evidence" value="ECO:0007669"/>
    <property type="project" value="InterPro"/>
</dbReference>
<dbReference type="GO" id="GO:0005576">
    <property type="term" value="C:extracellular region"/>
    <property type="evidence" value="ECO:0007669"/>
    <property type="project" value="UniProtKB-SubCell"/>
</dbReference>
<comment type="catalytic activity">
    <reaction evidence="7">
        <text>a phosphate monoester + H2O = an alcohol + phosphate</text>
        <dbReference type="Rhea" id="RHEA:15017"/>
        <dbReference type="ChEBI" id="CHEBI:15377"/>
        <dbReference type="ChEBI" id="CHEBI:30879"/>
        <dbReference type="ChEBI" id="CHEBI:43474"/>
        <dbReference type="ChEBI" id="CHEBI:67140"/>
        <dbReference type="EC" id="3.1.3.2"/>
    </reaction>
</comment>
<dbReference type="InterPro" id="IPR004843">
    <property type="entry name" value="Calcineurin-like_PHP"/>
</dbReference>
<dbReference type="Pfam" id="PF16656">
    <property type="entry name" value="Pur_ac_phosph_N"/>
    <property type="match status" value="1"/>
</dbReference>
<keyword evidence="7" id="KW-0378">Hydrolase</keyword>